<name>A0A099W911_9LIST</name>
<dbReference type="InterPro" id="IPR042176">
    <property type="entry name" value="Pantoate_ligase_C"/>
</dbReference>
<dbReference type="GO" id="GO:0015940">
    <property type="term" value="P:pantothenate biosynthetic process"/>
    <property type="evidence" value="ECO:0007669"/>
    <property type="project" value="UniProtKB-UniRule"/>
</dbReference>
<keyword evidence="10" id="KW-1185">Reference proteome</keyword>
<dbReference type="GeneID" id="58717431"/>
<feature type="binding site" evidence="8">
    <location>
        <begin position="184"/>
        <end position="187"/>
    </location>
    <ligand>
        <name>ATP</name>
        <dbReference type="ChEBI" id="CHEBI:30616"/>
    </ligand>
</feature>
<dbReference type="EMBL" id="JNFA01000023">
    <property type="protein sequence ID" value="KGL40605.1"/>
    <property type="molecule type" value="Genomic_DNA"/>
</dbReference>
<evidence type="ECO:0000256" key="3">
    <source>
        <dbReference type="ARBA" id="ARBA00022598"/>
    </source>
</evidence>
<protein>
    <recommendedName>
        <fullName evidence="8">Pantothenate synthetase</fullName>
        <shortName evidence="8">PS</shortName>
        <ecNumber evidence="8">6.3.2.1</ecNumber>
    </recommendedName>
    <alternativeName>
        <fullName evidence="8">Pantoate--beta-alanine ligase</fullName>
    </alternativeName>
    <alternativeName>
        <fullName evidence="8">Pantoate-activating enzyme</fullName>
    </alternativeName>
</protein>
<dbReference type="NCBIfam" id="TIGR00018">
    <property type="entry name" value="panC"/>
    <property type="match status" value="1"/>
</dbReference>
<dbReference type="FunFam" id="3.40.50.620:FF:000013">
    <property type="entry name" value="Pantothenate synthetase"/>
    <property type="match status" value="1"/>
</dbReference>
<dbReference type="EC" id="6.3.2.1" evidence="8"/>
<dbReference type="OrthoDB" id="9773087at2"/>
<dbReference type="PANTHER" id="PTHR21299:SF1">
    <property type="entry name" value="PANTOATE--BETA-ALANINE LIGASE"/>
    <property type="match status" value="1"/>
</dbReference>
<feature type="binding site" evidence="8">
    <location>
        <position position="61"/>
    </location>
    <ligand>
        <name>beta-alanine</name>
        <dbReference type="ChEBI" id="CHEBI:57966"/>
    </ligand>
</feature>
<comment type="catalytic activity">
    <reaction evidence="7 8">
        <text>(R)-pantoate + beta-alanine + ATP = (R)-pantothenate + AMP + diphosphate + H(+)</text>
        <dbReference type="Rhea" id="RHEA:10912"/>
        <dbReference type="ChEBI" id="CHEBI:15378"/>
        <dbReference type="ChEBI" id="CHEBI:15980"/>
        <dbReference type="ChEBI" id="CHEBI:29032"/>
        <dbReference type="ChEBI" id="CHEBI:30616"/>
        <dbReference type="ChEBI" id="CHEBI:33019"/>
        <dbReference type="ChEBI" id="CHEBI:57966"/>
        <dbReference type="ChEBI" id="CHEBI:456215"/>
        <dbReference type="EC" id="6.3.2.1"/>
    </reaction>
</comment>
<dbReference type="GO" id="GO:0004592">
    <property type="term" value="F:pantoate-beta-alanine ligase activity"/>
    <property type="evidence" value="ECO:0007669"/>
    <property type="project" value="UniProtKB-UniRule"/>
</dbReference>
<comment type="similarity">
    <text evidence="2 8">Belongs to the pantothenate synthetase family.</text>
</comment>
<gene>
    <name evidence="8" type="primary">panC</name>
    <name evidence="9" type="ORF">EP57_08600</name>
</gene>
<dbReference type="SUPFAM" id="SSF52374">
    <property type="entry name" value="Nucleotidylyl transferase"/>
    <property type="match status" value="1"/>
</dbReference>
<feature type="binding site" evidence="8">
    <location>
        <position position="61"/>
    </location>
    <ligand>
        <name>(R)-pantoate</name>
        <dbReference type="ChEBI" id="CHEBI:15980"/>
    </ligand>
</feature>
<comment type="function">
    <text evidence="8">Catalyzes the condensation of pantoate with beta-alanine in an ATP-dependent reaction via a pantoyl-adenylate intermediate.</text>
</comment>
<keyword evidence="5 8" id="KW-0547">Nucleotide-binding</keyword>
<dbReference type="Pfam" id="PF02569">
    <property type="entry name" value="Pantoate_ligase"/>
    <property type="match status" value="1"/>
</dbReference>
<proteinExistence type="inferred from homology"/>
<keyword evidence="4 8" id="KW-0566">Pantothenate biosynthesis</keyword>
<evidence type="ECO:0000256" key="2">
    <source>
        <dbReference type="ARBA" id="ARBA00009256"/>
    </source>
</evidence>
<organism evidence="9 10">
    <name type="scientific">Listeria booriae</name>
    <dbReference type="NCBI Taxonomy" id="1552123"/>
    <lineage>
        <taxon>Bacteria</taxon>
        <taxon>Bacillati</taxon>
        <taxon>Bacillota</taxon>
        <taxon>Bacilli</taxon>
        <taxon>Bacillales</taxon>
        <taxon>Listeriaceae</taxon>
        <taxon>Listeria</taxon>
    </lineage>
</organism>
<sequence>MQIIREREALCDAIATLKKDQQTIGFVPTMGYLHEGHFALVDAARRENNVVVMSIFVNPTQFGPNEDFESYPRDEARDIRLARENGVSILFLPAVQEMYPDELTSVIQARKRVSVLDGATRVGHFDGVLTVLAKLFHLVQPNKAYFGQKDAQQVAVVEGFVADYFFPVKIRVVPTVREQDGLAKSSRNVYLTEQERADAPVIQQALLDARQHIHLKNKTQILESVRKFVNQKTSHQGIVYLDMFGFPSFEEIEDWNAPVIIAICVQYSKARLIDNVIIGGERDVAHNDER</sequence>
<dbReference type="CDD" id="cd00560">
    <property type="entry name" value="PanC"/>
    <property type="match status" value="1"/>
</dbReference>
<dbReference type="Gene3D" id="3.30.1300.10">
    <property type="entry name" value="Pantoate-beta-alanine ligase, C-terminal domain"/>
    <property type="match status" value="1"/>
</dbReference>
<evidence type="ECO:0000256" key="6">
    <source>
        <dbReference type="ARBA" id="ARBA00022840"/>
    </source>
</evidence>
<evidence type="ECO:0000256" key="8">
    <source>
        <dbReference type="HAMAP-Rule" id="MF_00158"/>
    </source>
</evidence>
<accession>A0A099W911</accession>
<comment type="miscellaneous">
    <text evidence="8">The reaction proceeds by a bi uni uni bi ping pong mechanism.</text>
</comment>
<dbReference type="Gene3D" id="3.40.50.620">
    <property type="entry name" value="HUPs"/>
    <property type="match status" value="1"/>
</dbReference>
<keyword evidence="8" id="KW-0963">Cytoplasm</keyword>
<keyword evidence="3 8" id="KW-0436">Ligase</keyword>
<dbReference type="InterPro" id="IPR014729">
    <property type="entry name" value="Rossmann-like_a/b/a_fold"/>
</dbReference>
<evidence type="ECO:0000256" key="7">
    <source>
        <dbReference type="ARBA" id="ARBA00048258"/>
    </source>
</evidence>
<keyword evidence="6 8" id="KW-0067">ATP-binding</keyword>
<dbReference type="STRING" id="1552123.EP57_08600"/>
<dbReference type="Proteomes" id="UP000029844">
    <property type="component" value="Unassembled WGS sequence"/>
</dbReference>
<dbReference type="AlphaFoldDB" id="A0A099W911"/>
<feature type="binding site" evidence="8">
    <location>
        <position position="176"/>
    </location>
    <ligand>
        <name>ATP</name>
        <dbReference type="ChEBI" id="CHEBI:30616"/>
    </ligand>
</feature>
<evidence type="ECO:0000313" key="9">
    <source>
        <dbReference type="EMBL" id="KGL40605.1"/>
    </source>
</evidence>
<dbReference type="GO" id="GO:0005524">
    <property type="term" value="F:ATP binding"/>
    <property type="evidence" value="ECO:0007669"/>
    <property type="project" value="UniProtKB-KW"/>
</dbReference>
<feature type="binding site" evidence="8">
    <location>
        <begin position="147"/>
        <end position="150"/>
    </location>
    <ligand>
        <name>ATP</name>
        <dbReference type="ChEBI" id="CHEBI:30616"/>
    </ligand>
</feature>
<feature type="binding site" evidence="8">
    <location>
        <position position="153"/>
    </location>
    <ligand>
        <name>(R)-pantoate</name>
        <dbReference type="ChEBI" id="CHEBI:15980"/>
    </ligand>
</feature>
<comment type="caution">
    <text evidence="9">The sequence shown here is derived from an EMBL/GenBank/DDBJ whole genome shotgun (WGS) entry which is preliminary data.</text>
</comment>
<evidence type="ECO:0000256" key="1">
    <source>
        <dbReference type="ARBA" id="ARBA00004990"/>
    </source>
</evidence>
<comment type="subcellular location">
    <subcellularLocation>
        <location evidence="8">Cytoplasm</location>
    </subcellularLocation>
</comment>
<evidence type="ECO:0000313" key="10">
    <source>
        <dbReference type="Proteomes" id="UP000029844"/>
    </source>
</evidence>
<evidence type="ECO:0000256" key="4">
    <source>
        <dbReference type="ARBA" id="ARBA00022655"/>
    </source>
</evidence>
<feature type="active site" description="Proton donor" evidence="8">
    <location>
        <position position="37"/>
    </location>
</feature>
<dbReference type="InterPro" id="IPR003721">
    <property type="entry name" value="Pantoate_ligase"/>
</dbReference>
<dbReference type="GO" id="GO:0005829">
    <property type="term" value="C:cytosol"/>
    <property type="evidence" value="ECO:0007669"/>
    <property type="project" value="TreeGrafter"/>
</dbReference>
<dbReference type="RefSeq" id="WP_036085807.1">
    <property type="nucleotide sequence ID" value="NZ_CBCSHQ010000004.1"/>
</dbReference>
<dbReference type="eggNOG" id="COG0414">
    <property type="taxonomic scope" value="Bacteria"/>
</dbReference>
<comment type="subunit">
    <text evidence="8">Homodimer.</text>
</comment>
<reference evidence="9 10" key="1">
    <citation type="submission" date="2014-05" db="EMBL/GenBank/DDBJ databases">
        <title>Novel Listeriaceae from food processing environments.</title>
        <authorList>
            <person name="den Bakker H.C."/>
        </authorList>
    </citation>
    <scope>NUCLEOTIDE SEQUENCE [LARGE SCALE GENOMIC DNA]</scope>
    <source>
        <strain evidence="9 10">FSL A5-0281</strain>
    </source>
</reference>
<dbReference type="PANTHER" id="PTHR21299">
    <property type="entry name" value="CYTIDYLATE KINASE/PANTOATE-BETA-ALANINE LIGASE"/>
    <property type="match status" value="1"/>
</dbReference>
<feature type="binding site" evidence="8">
    <location>
        <begin position="30"/>
        <end position="37"/>
    </location>
    <ligand>
        <name>ATP</name>
        <dbReference type="ChEBI" id="CHEBI:30616"/>
    </ligand>
</feature>
<dbReference type="HAMAP" id="MF_00158">
    <property type="entry name" value="PanC"/>
    <property type="match status" value="1"/>
</dbReference>
<evidence type="ECO:0000256" key="5">
    <source>
        <dbReference type="ARBA" id="ARBA00022741"/>
    </source>
</evidence>
<dbReference type="UniPathway" id="UPA00028">
    <property type="reaction ID" value="UER00005"/>
</dbReference>
<comment type="pathway">
    <text evidence="1 8">Cofactor biosynthesis; (R)-pantothenate biosynthesis; (R)-pantothenate from (R)-pantoate and beta-alanine: step 1/1.</text>
</comment>